<gene>
    <name evidence="1" type="ORF">SAMN04488244_112114</name>
</gene>
<dbReference type="InterPro" id="IPR051490">
    <property type="entry name" value="THEM6_lcsJ_thioesterase"/>
</dbReference>
<dbReference type="PANTHER" id="PTHR12475:SF4">
    <property type="entry name" value="PROTEIN THEM6"/>
    <property type="match status" value="1"/>
</dbReference>
<evidence type="ECO:0000313" key="1">
    <source>
        <dbReference type="EMBL" id="SEG38304.1"/>
    </source>
</evidence>
<reference evidence="2" key="1">
    <citation type="submission" date="2016-10" db="EMBL/GenBank/DDBJ databases">
        <authorList>
            <person name="Varghese N."/>
            <person name="Submissions S."/>
        </authorList>
    </citation>
    <scope>NUCLEOTIDE SEQUENCE [LARGE SCALE GENOMIC DNA]</scope>
    <source>
        <strain evidence="2">CGMCC 1.7062</strain>
    </source>
</reference>
<dbReference type="Gene3D" id="3.10.129.10">
    <property type="entry name" value="Hotdog Thioesterase"/>
    <property type="match status" value="1"/>
</dbReference>
<dbReference type="Proteomes" id="UP000236721">
    <property type="component" value="Unassembled WGS sequence"/>
</dbReference>
<dbReference type="CDD" id="cd00586">
    <property type="entry name" value="4HBT"/>
    <property type="match status" value="1"/>
</dbReference>
<dbReference type="EMBL" id="FNVG01000012">
    <property type="protein sequence ID" value="SEG38304.1"/>
    <property type="molecule type" value="Genomic_DNA"/>
</dbReference>
<accession>A0A1H5ZQN8</accession>
<dbReference type="AlphaFoldDB" id="A0A1H5ZQN8"/>
<protein>
    <submittedName>
        <fullName evidence="1">Acyl-CoA thioesterase FadM</fullName>
    </submittedName>
</protein>
<sequence>MVKGHHIIESNFMYPFFRLAKTIMQSKKQPKLSYVQQDIIEFRCHPWDIDLFLELNNGRILTLYDLGRTALSVKCGLMSTLKQNRWGLVVAGSSVRYRKRVHMFDKITMKTQCVATDDKWFYLEQSMWVKGEPCSSVLIRAGVTSKQGIVSPQQVIDASGEQPLEEDTPKWVQEWVDSEQHRPWPPTSA</sequence>
<organism evidence="1 2">
    <name type="scientific">Vibrio hangzhouensis</name>
    <dbReference type="NCBI Taxonomy" id="462991"/>
    <lineage>
        <taxon>Bacteria</taxon>
        <taxon>Pseudomonadati</taxon>
        <taxon>Pseudomonadota</taxon>
        <taxon>Gammaproteobacteria</taxon>
        <taxon>Vibrionales</taxon>
        <taxon>Vibrionaceae</taxon>
        <taxon>Vibrio</taxon>
    </lineage>
</organism>
<name>A0A1H5ZQN8_9VIBR</name>
<dbReference type="Pfam" id="PF13279">
    <property type="entry name" value="4HBT_2"/>
    <property type="match status" value="1"/>
</dbReference>
<dbReference type="SUPFAM" id="SSF54637">
    <property type="entry name" value="Thioesterase/thiol ester dehydrase-isomerase"/>
    <property type="match status" value="1"/>
</dbReference>
<dbReference type="RefSeq" id="WP_244183100.1">
    <property type="nucleotide sequence ID" value="NZ_FNVG01000012.1"/>
</dbReference>
<keyword evidence="2" id="KW-1185">Reference proteome</keyword>
<evidence type="ECO:0000313" key="2">
    <source>
        <dbReference type="Proteomes" id="UP000236721"/>
    </source>
</evidence>
<dbReference type="PANTHER" id="PTHR12475">
    <property type="match status" value="1"/>
</dbReference>
<dbReference type="InterPro" id="IPR029069">
    <property type="entry name" value="HotDog_dom_sf"/>
</dbReference>
<proteinExistence type="predicted"/>